<dbReference type="InterPro" id="IPR001769">
    <property type="entry name" value="Gingipain"/>
</dbReference>
<evidence type="ECO:0000259" key="2">
    <source>
        <dbReference type="Pfam" id="PF01364"/>
    </source>
</evidence>
<evidence type="ECO:0000256" key="1">
    <source>
        <dbReference type="ARBA" id="ARBA00022729"/>
    </source>
</evidence>
<dbReference type="EMBL" id="QKZV01000002">
    <property type="protein sequence ID" value="PZX64650.1"/>
    <property type="molecule type" value="Genomic_DNA"/>
</dbReference>
<name>A0A2W7S1M2_9BACT</name>
<dbReference type="InterPro" id="IPR029030">
    <property type="entry name" value="Caspase-like_dom_sf"/>
</dbReference>
<proteinExistence type="predicted"/>
<dbReference type="GO" id="GO:0006508">
    <property type="term" value="P:proteolysis"/>
    <property type="evidence" value="ECO:0007669"/>
    <property type="project" value="InterPro"/>
</dbReference>
<dbReference type="Pfam" id="PF01364">
    <property type="entry name" value="Peptidase_C25"/>
    <property type="match status" value="1"/>
</dbReference>
<feature type="domain" description="Gingipain" evidence="2">
    <location>
        <begin position="421"/>
        <end position="795"/>
    </location>
</feature>
<sequence length="1154" mass="126302">MLNKTINCFQPKTIAFFLKFSLLFFTLFAVITLKAQRNYATASVLSTGNWYKIGVIKGGVYKIDVNFLKNLGVNTANLPSANIRLYGNGGQMIPENNATPRIDDLFENAIWVNDGGDGVFNNNDYFLFYAAGTKQWVFDTTSQQFNYVNNLYSDTAYYFLTIQPAGKRVLTQPSGFNPTIQVNSYMEHVAFEPDSVNLLNSGKLWWSNPLNQSAGLTRTFTVNTPGILNGVPITVNYYLAGNSVGTNSNFSLALNGNLFATPAVNAVSGYFLDAYANTVQQQGTVVLTGLDSVLKLSLSFNPGVSGAQGWYQKIVLQFRRQLAMYANNPFLQFADPATVGMNQVVQYQLVNVNNATRVWDVTQPLQPIEMQVQVTNRQLSFIQKADSLRQFIAFSDANALLPIALGQIPNQNLHQISPTDFIIITHPQFLNAANQLASFHQNFYQQRVQVVTTAQIFQEFGSGIADPSAIRDFLKMYYDKFGSDSVNRLKYVLLMGAASFDYKNRIQPNTNFVPSYESSNSTEPLNTYVTDDFFALLGNSDDINQINLSPPLQLAIGRFPVRSITEAATMVNKVIQYHNPATFGAWRNQTIFVADDKDNDLHLQDAESIASTAAQMDSTLNATKIYLDAYPMVSTAAGSRYPQVNTAIVNQLYNGALFFNYNGHGGYQQLSNSAVFGQTELQQLNNAGKLPLFITATCDFAPYDDPTKNSLGGGLLYNSLNGAIALLTTTRVVFAYSNQIINNNYMKAALQRKANGAYPNLGDAVLTAKNLTYQSSGDVLNNRKFTLLGDPAMQLAFPALQIQVTTLNGKGLTGADTLKALNTYTLGGTVTNSQGQVQTNFNGNLIATLFDKPQLIKTLGNDPASPVTTFSQQTNIIYKGQVSVSNGQFQVSFVVPKDINYKVGNGKLSLYAWNNTVDAAGYSTNFLIGGGDSLLPHAVSAPTIKAYLNDTLFVNGSAVGPNPILLVHLFDSLGINTIGAGIGHDITAVLDDNTNNPMVLNSFYEALPNSYQAGSIRFPLNGISAGKHTLTIKAWNVANIASTVTLSFTVNPAPLSILSVYNYPNPFSNQTTFRLVQNFPDNEIQVGIYVYNMNGSLVARLLQTVSNNQGGVLELNWDGRGLNNKKILNGLYFYHIIALSNTGKAEATAKFIIH</sequence>
<accession>A0A2W7S1M2</accession>
<keyword evidence="1" id="KW-0732">Signal</keyword>
<organism evidence="3 4">
    <name type="scientific">Hydrotalea sandarakina</name>
    <dbReference type="NCBI Taxonomy" id="1004304"/>
    <lineage>
        <taxon>Bacteria</taxon>
        <taxon>Pseudomonadati</taxon>
        <taxon>Bacteroidota</taxon>
        <taxon>Chitinophagia</taxon>
        <taxon>Chitinophagales</taxon>
        <taxon>Chitinophagaceae</taxon>
        <taxon>Hydrotalea</taxon>
    </lineage>
</organism>
<comment type="caution">
    <text evidence="3">The sequence shown here is derived from an EMBL/GenBank/DDBJ whole genome shotgun (WGS) entry which is preliminary data.</text>
</comment>
<dbReference type="InterPro" id="IPR026444">
    <property type="entry name" value="Secre_tail"/>
</dbReference>
<dbReference type="Gene3D" id="3.40.50.10390">
    <property type="entry name" value="Gingipain r, domain 1"/>
    <property type="match status" value="1"/>
</dbReference>
<dbReference type="GO" id="GO:0008234">
    <property type="term" value="F:cysteine-type peptidase activity"/>
    <property type="evidence" value="ECO:0007669"/>
    <property type="project" value="InterPro"/>
</dbReference>
<dbReference type="InterPro" id="IPR029031">
    <property type="entry name" value="Gingipain_N_sf"/>
</dbReference>
<dbReference type="SUPFAM" id="SSF52129">
    <property type="entry name" value="Caspase-like"/>
    <property type="match status" value="1"/>
</dbReference>
<dbReference type="Gene3D" id="2.60.40.4070">
    <property type="match status" value="1"/>
</dbReference>
<dbReference type="OrthoDB" id="9809780at2"/>
<dbReference type="RefSeq" id="WP_111293805.1">
    <property type="nucleotide sequence ID" value="NZ_QKZV01000002.1"/>
</dbReference>
<keyword evidence="4" id="KW-1185">Reference proteome</keyword>
<evidence type="ECO:0000313" key="3">
    <source>
        <dbReference type="EMBL" id="PZX64650.1"/>
    </source>
</evidence>
<protein>
    <submittedName>
        <fullName evidence="3">Putative secreted protein (Por secretion system target)</fullName>
    </submittedName>
</protein>
<dbReference type="AlphaFoldDB" id="A0A2W7S1M2"/>
<dbReference type="CDD" id="cd02258">
    <property type="entry name" value="Peptidase_C25_N"/>
    <property type="match status" value="1"/>
</dbReference>
<dbReference type="NCBIfam" id="TIGR04183">
    <property type="entry name" value="Por_Secre_tail"/>
    <property type="match status" value="1"/>
</dbReference>
<dbReference type="Gene3D" id="3.40.50.1460">
    <property type="match status" value="1"/>
</dbReference>
<reference evidence="3 4" key="1">
    <citation type="submission" date="2018-06" db="EMBL/GenBank/DDBJ databases">
        <title>Genomic Encyclopedia of Archaeal and Bacterial Type Strains, Phase II (KMG-II): from individual species to whole genera.</title>
        <authorList>
            <person name="Goeker M."/>
        </authorList>
    </citation>
    <scope>NUCLEOTIDE SEQUENCE [LARGE SCALE GENOMIC DNA]</scope>
    <source>
        <strain evidence="3 4">DSM 23241</strain>
    </source>
</reference>
<dbReference type="Proteomes" id="UP000249720">
    <property type="component" value="Unassembled WGS sequence"/>
</dbReference>
<dbReference type="NCBIfam" id="NF033707">
    <property type="entry name" value="T9SS_sortase"/>
    <property type="match status" value="1"/>
</dbReference>
<gene>
    <name evidence="3" type="ORF">LX80_00848</name>
</gene>
<evidence type="ECO:0000313" key="4">
    <source>
        <dbReference type="Proteomes" id="UP000249720"/>
    </source>
</evidence>